<proteinExistence type="predicted"/>
<evidence type="ECO:0000313" key="2">
    <source>
        <dbReference type="Proteomes" id="UP000752696"/>
    </source>
</evidence>
<gene>
    <name evidence="1" type="ORF">MHI_LOCUS773163</name>
</gene>
<feature type="non-terminal residue" evidence="1">
    <location>
        <position position="1"/>
    </location>
</feature>
<keyword evidence="2" id="KW-1185">Reference proteome</keyword>
<organism evidence="1 2">
    <name type="scientific">Heterotrigona itama</name>
    <dbReference type="NCBI Taxonomy" id="395501"/>
    <lineage>
        <taxon>Eukaryota</taxon>
        <taxon>Metazoa</taxon>
        <taxon>Ecdysozoa</taxon>
        <taxon>Arthropoda</taxon>
        <taxon>Hexapoda</taxon>
        <taxon>Insecta</taxon>
        <taxon>Pterygota</taxon>
        <taxon>Neoptera</taxon>
        <taxon>Endopterygota</taxon>
        <taxon>Hymenoptera</taxon>
        <taxon>Apocrita</taxon>
        <taxon>Aculeata</taxon>
        <taxon>Apoidea</taxon>
        <taxon>Anthophila</taxon>
        <taxon>Apidae</taxon>
        <taxon>Heterotrigona</taxon>
    </lineage>
</organism>
<protein>
    <submittedName>
        <fullName evidence="1">Uncharacterized protein</fullName>
    </submittedName>
</protein>
<dbReference type="EMBL" id="CAJDYZ010010472">
    <property type="protein sequence ID" value="CAD1478078.1"/>
    <property type="molecule type" value="Genomic_DNA"/>
</dbReference>
<reference evidence="1" key="1">
    <citation type="submission" date="2020-07" db="EMBL/GenBank/DDBJ databases">
        <authorList>
            <person name="Nazaruddin N."/>
        </authorList>
    </citation>
    <scope>NUCLEOTIDE SEQUENCE</scope>
</reference>
<name>A0A6V7HD62_9HYME</name>
<evidence type="ECO:0000313" key="1">
    <source>
        <dbReference type="EMBL" id="CAD1478078.1"/>
    </source>
</evidence>
<accession>A0A6V7HD62</accession>
<dbReference type="AlphaFoldDB" id="A0A6V7HD62"/>
<sequence>PPDPPTRNLLIGRYHPRLSFSSFVSSYASSETLKVFFPNAKMEEERKK</sequence>
<comment type="caution">
    <text evidence="1">The sequence shown here is derived from an EMBL/GenBank/DDBJ whole genome shotgun (WGS) entry which is preliminary data.</text>
</comment>
<dbReference type="Proteomes" id="UP000752696">
    <property type="component" value="Unassembled WGS sequence"/>
</dbReference>